<keyword evidence="4" id="KW-1185">Reference proteome</keyword>
<sequence>MLGPCYADTETSRPKKSTKSTESTTRLTLNVDVRPVRTAASPADLVTFYASTEDLYVKEEKPSAAHCGNPTLLTRPAQLHPLRLAAALRKMSRNIGSETGEAHFAPRDWREELEEWYQNCLAILQQQQEEQEEQQQELPQVQEDDDDDGDDDGGFRLPSSPADDGRIRLPSSARLPSSPSAPRPSSPLQRHETRRRAARAPTPPPPPPPPPKKKLNSWQKKKPRPENKRITRAEVRRGEVELKLHEKRRLQIAEARKAAAEKKAAERMRRRR</sequence>
<accession>A0A6A6IVW5</accession>
<keyword evidence="1" id="KW-0175">Coiled coil</keyword>
<name>A0A6A6IVW5_9PLEO</name>
<feature type="compositionally biased region" description="Basic and acidic residues" evidence="2">
    <location>
        <begin position="224"/>
        <end position="238"/>
    </location>
</feature>
<evidence type="ECO:0000256" key="2">
    <source>
        <dbReference type="SAM" id="MobiDB-lite"/>
    </source>
</evidence>
<organism evidence="3 4">
    <name type="scientific">Trematosphaeria pertusa</name>
    <dbReference type="NCBI Taxonomy" id="390896"/>
    <lineage>
        <taxon>Eukaryota</taxon>
        <taxon>Fungi</taxon>
        <taxon>Dikarya</taxon>
        <taxon>Ascomycota</taxon>
        <taxon>Pezizomycotina</taxon>
        <taxon>Dothideomycetes</taxon>
        <taxon>Pleosporomycetidae</taxon>
        <taxon>Pleosporales</taxon>
        <taxon>Massarineae</taxon>
        <taxon>Trematosphaeriaceae</taxon>
        <taxon>Trematosphaeria</taxon>
    </lineage>
</organism>
<dbReference type="Proteomes" id="UP000800094">
    <property type="component" value="Unassembled WGS sequence"/>
</dbReference>
<feature type="compositionally biased region" description="Pro residues" evidence="2">
    <location>
        <begin position="201"/>
        <end position="210"/>
    </location>
</feature>
<feature type="compositionally biased region" description="Acidic residues" evidence="2">
    <location>
        <begin position="142"/>
        <end position="152"/>
    </location>
</feature>
<dbReference type="AlphaFoldDB" id="A0A6A6IVW5"/>
<reference evidence="3" key="1">
    <citation type="journal article" date="2020" name="Stud. Mycol.">
        <title>101 Dothideomycetes genomes: a test case for predicting lifestyles and emergence of pathogens.</title>
        <authorList>
            <person name="Haridas S."/>
            <person name="Albert R."/>
            <person name="Binder M."/>
            <person name="Bloem J."/>
            <person name="Labutti K."/>
            <person name="Salamov A."/>
            <person name="Andreopoulos B."/>
            <person name="Baker S."/>
            <person name="Barry K."/>
            <person name="Bills G."/>
            <person name="Bluhm B."/>
            <person name="Cannon C."/>
            <person name="Castanera R."/>
            <person name="Culley D."/>
            <person name="Daum C."/>
            <person name="Ezra D."/>
            <person name="Gonzalez J."/>
            <person name="Henrissat B."/>
            <person name="Kuo A."/>
            <person name="Liang C."/>
            <person name="Lipzen A."/>
            <person name="Lutzoni F."/>
            <person name="Magnuson J."/>
            <person name="Mondo S."/>
            <person name="Nolan M."/>
            <person name="Ohm R."/>
            <person name="Pangilinan J."/>
            <person name="Park H.-J."/>
            <person name="Ramirez L."/>
            <person name="Alfaro M."/>
            <person name="Sun H."/>
            <person name="Tritt A."/>
            <person name="Yoshinaga Y."/>
            <person name="Zwiers L.-H."/>
            <person name="Turgeon B."/>
            <person name="Goodwin S."/>
            <person name="Spatafora J."/>
            <person name="Crous P."/>
            <person name="Grigoriev I."/>
        </authorList>
    </citation>
    <scope>NUCLEOTIDE SEQUENCE</scope>
    <source>
        <strain evidence="3">CBS 122368</strain>
    </source>
</reference>
<feature type="region of interest" description="Disordered" evidence="2">
    <location>
        <begin position="127"/>
        <end position="238"/>
    </location>
</feature>
<feature type="compositionally biased region" description="Basic residues" evidence="2">
    <location>
        <begin position="211"/>
        <end position="223"/>
    </location>
</feature>
<feature type="coiled-coil region" evidence="1">
    <location>
        <begin position="243"/>
        <end position="270"/>
    </location>
</feature>
<evidence type="ECO:0000313" key="4">
    <source>
        <dbReference type="Proteomes" id="UP000800094"/>
    </source>
</evidence>
<feature type="region of interest" description="Disordered" evidence="2">
    <location>
        <begin position="1"/>
        <end position="25"/>
    </location>
</feature>
<evidence type="ECO:0000313" key="3">
    <source>
        <dbReference type="EMBL" id="KAF2254217.1"/>
    </source>
</evidence>
<dbReference type="RefSeq" id="XP_033689221.1">
    <property type="nucleotide sequence ID" value="XM_033832622.1"/>
</dbReference>
<dbReference type="GeneID" id="54585952"/>
<proteinExistence type="predicted"/>
<dbReference type="EMBL" id="ML987190">
    <property type="protein sequence ID" value="KAF2254217.1"/>
    <property type="molecule type" value="Genomic_DNA"/>
</dbReference>
<gene>
    <name evidence="3" type="ORF">BU26DRAFT_558928</name>
</gene>
<evidence type="ECO:0000256" key="1">
    <source>
        <dbReference type="SAM" id="Coils"/>
    </source>
</evidence>
<feature type="compositionally biased region" description="Low complexity" evidence="2">
    <location>
        <begin position="168"/>
        <end position="178"/>
    </location>
</feature>
<protein>
    <submittedName>
        <fullName evidence="3">Uncharacterized protein</fullName>
    </submittedName>
</protein>